<dbReference type="GO" id="GO:0016020">
    <property type="term" value="C:membrane"/>
    <property type="evidence" value="ECO:0007669"/>
    <property type="project" value="TreeGrafter"/>
</dbReference>
<gene>
    <name evidence="5" type="ORF">GKIL_2805</name>
</gene>
<dbReference type="InterPro" id="IPR036291">
    <property type="entry name" value="NAD(P)-bd_dom_sf"/>
</dbReference>
<dbReference type="PROSITE" id="PS00061">
    <property type="entry name" value="ADH_SHORT"/>
    <property type="match status" value="1"/>
</dbReference>
<dbReference type="CDD" id="cd05360">
    <property type="entry name" value="SDR_c3"/>
    <property type="match status" value="1"/>
</dbReference>
<feature type="domain" description="Ketoreductase" evidence="4">
    <location>
        <begin position="12"/>
        <end position="197"/>
    </location>
</feature>
<dbReference type="InterPro" id="IPR002347">
    <property type="entry name" value="SDR_fam"/>
</dbReference>
<evidence type="ECO:0000259" key="4">
    <source>
        <dbReference type="SMART" id="SM00822"/>
    </source>
</evidence>
<dbReference type="PANTHER" id="PTHR44196">
    <property type="entry name" value="DEHYDROGENASE/REDUCTASE SDR FAMILY MEMBER 7B"/>
    <property type="match status" value="1"/>
</dbReference>
<keyword evidence="2" id="KW-0560">Oxidoreductase</keyword>
<dbReference type="PRINTS" id="PR00080">
    <property type="entry name" value="SDRFAMILY"/>
</dbReference>
<dbReference type="HOGENOM" id="CLU_010194_2_1_3"/>
<dbReference type="AlphaFoldDB" id="U5QJF9"/>
<keyword evidence="6" id="KW-1185">Reference proteome</keyword>
<evidence type="ECO:0000313" key="5">
    <source>
        <dbReference type="EMBL" id="AGY59051.1"/>
    </source>
</evidence>
<evidence type="ECO:0000256" key="1">
    <source>
        <dbReference type="ARBA" id="ARBA00006484"/>
    </source>
</evidence>
<protein>
    <submittedName>
        <fullName evidence="5">Short chain dehydrogenase</fullName>
    </submittedName>
</protein>
<dbReference type="EMBL" id="CP003587">
    <property type="protein sequence ID" value="AGY59051.1"/>
    <property type="molecule type" value="Genomic_DNA"/>
</dbReference>
<dbReference type="GO" id="GO:0016491">
    <property type="term" value="F:oxidoreductase activity"/>
    <property type="evidence" value="ECO:0007669"/>
    <property type="project" value="UniProtKB-KW"/>
</dbReference>
<proteinExistence type="inferred from homology"/>
<evidence type="ECO:0000256" key="2">
    <source>
        <dbReference type="ARBA" id="ARBA00023002"/>
    </source>
</evidence>
<dbReference type="PRINTS" id="PR00081">
    <property type="entry name" value="GDHRDH"/>
</dbReference>
<dbReference type="SUPFAM" id="SSF51735">
    <property type="entry name" value="NAD(P)-binding Rossmann-fold domains"/>
    <property type="match status" value="1"/>
</dbReference>
<accession>U5QJF9</accession>
<dbReference type="STRING" id="1183438.GKIL_2805"/>
<sequence>MQQIRLKPLAQQVVVVFGASSGIGRETALRLAQKDAKLVVAARTESALVSLVETIRAQGGQAVYQLADAARIDEVQAVAERAIVEYGRLDTWVQVAGTAVIGPFLETTAAEFERVVQVNLLGQVYGAMAALPHLKRQGGALIHISSVEARRSMPLQSAYAASKHGIEGFLDSLRLELEHDRLLVSVTNILPGVINTPFYNKALTKLGVKPSSVPPFYQPGLVADAILFAAEHPVRELIVGDAGRVLDYLQRLSPALTDRLLQLVGFKFQYTDQIEGESAPNNLFEPIEGDNRTEGDYRQLTIPSFFDWLDRYPGAKWALGGAAVAAVALLAAGQSRRGE</sequence>
<dbReference type="eggNOG" id="COG1028">
    <property type="taxonomic scope" value="Bacteria"/>
</dbReference>
<dbReference type="KEGG" id="glj:GKIL_2805"/>
<comment type="similarity">
    <text evidence="1 3">Belongs to the short-chain dehydrogenases/reductases (SDR) family.</text>
</comment>
<dbReference type="InterPro" id="IPR020904">
    <property type="entry name" value="Sc_DH/Rdtase_CS"/>
</dbReference>
<dbReference type="NCBIfam" id="NF005495">
    <property type="entry name" value="PRK07109.1"/>
    <property type="match status" value="1"/>
</dbReference>
<dbReference type="Pfam" id="PF00106">
    <property type="entry name" value="adh_short"/>
    <property type="match status" value="1"/>
</dbReference>
<dbReference type="Proteomes" id="UP000017396">
    <property type="component" value="Chromosome"/>
</dbReference>
<dbReference type="Gene3D" id="3.40.50.720">
    <property type="entry name" value="NAD(P)-binding Rossmann-like Domain"/>
    <property type="match status" value="1"/>
</dbReference>
<dbReference type="InterPro" id="IPR057326">
    <property type="entry name" value="KR_dom"/>
</dbReference>
<evidence type="ECO:0000313" key="6">
    <source>
        <dbReference type="Proteomes" id="UP000017396"/>
    </source>
</evidence>
<organism evidence="5 6">
    <name type="scientific">Gloeobacter kilaueensis (strain ATCC BAA-2537 / CCAP 1431/1 / ULC 316 / JS1)</name>
    <dbReference type="NCBI Taxonomy" id="1183438"/>
    <lineage>
        <taxon>Bacteria</taxon>
        <taxon>Bacillati</taxon>
        <taxon>Cyanobacteriota</taxon>
        <taxon>Cyanophyceae</taxon>
        <taxon>Gloeobacterales</taxon>
        <taxon>Gloeobacteraceae</taxon>
        <taxon>Gloeobacter</taxon>
    </lineage>
</organism>
<dbReference type="SMART" id="SM00822">
    <property type="entry name" value="PKS_KR"/>
    <property type="match status" value="1"/>
</dbReference>
<reference evidence="5 6" key="1">
    <citation type="journal article" date="2013" name="PLoS ONE">
        <title>Cultivation and Complete Genome Sequencing of Gloeobacter kilaueensis sp. nov., from a Lava Cave in Kilauea Caldera, Hawai'i.</title>
        <authorList>
            <person name="Saw J.H."/>
            <person name="Schatz M."/>
            <person name="Brown M.V."/>
            <person name="Kunkel D.D."/>
            <person name="Foster J.S."/>
            <person name="Shick H."/>
            <person name="Christensen S."/>
            <person name="Hou S."/>
            <person name="Wan X."/>
            <person name="Donachie S.P."/>
        </authorList>
    </citation>
    <scope>NUCLEOTIDE SEQUENCE [LARGE SCALE GENOMIC DNA]</scope>
    <source>
        <strain evidence="6">JS</strain>
    </source>
</reference>
<name>U5QJF9_GLOK1</name>
<evidence type="ECO:0000256" key="3">
    <source>
        <dbReference type="RuleBase" id="RU000363"/>
    </source>
</evidence>
<dbReference type="PANTHER" id="PTHR44196:SF1">
    <property type="entry name" value="DEHYDROGENASE_REDUCTASE SDR FAMILY MEMBER 7B"/>
    <property type="match status" value="1"/>
</dbReference>